<evidence type="ECO:0000313" key="1">
    <source>
        <dbReference type="EMBL" id="QHF03321.1"/>
    </source>
</evidence>
<reference evidence="1 2" key="1">
    <citation type="journal article" date="2014" name="Genome Announc.">
        <title>Draft Genome Sequences of a Phylogenetically Diverse Suite of Pseudomonas syringae Strains from Multiple Source Populations.</title>
        <authorList>
            <person name="Baltrus D.A."/>
            <person name="Yourstone S."/>
            <person name="Lind A."/>
            <person name="Guilbaud C."/>
            <person name="Sands D.C."/>
            <person name="Jones C.D."/>
            <person name="Morris C.E."/>
            <person name="Dangl J.L."/>
        </authorList>
    </citation>
    <scope>NUCLEOTIDE SEQUENCE [LARGE SCALE GENOMIC DNA]</scope>
    <source>
        <strain evidence="1 2">CC1524</strain>
    </source>
</reference>
<dbReference type="Proteomes" id="UP000464644">
    <property type="component" value="Chromosome"/>
</dbReference>
<dbReference type="EMBL" id="CP047265">
    <property type="protein sequence ID" value="QHF03321.1"/>
    <property type="molecule type" value="Genomic_DNA"/>
</dbReference>
<accession>A0ABX6HCT6</accession>
<gene>
    <name evidence="1" type="ORF">N015_13255</name>
</gene>
<dbReference type="RefSeq" id="WP_024685086.1">
    <property type="nucleotide sequence ID" value="NZ_CP047265.1"/>
</dbReference>
<evidence type="ECO:0000313" key="2">
    <source>
        <dbReference type="Proteomes" id="UP000464644"/>
    </source>
</evidence>
<protein>
    <submittedName>
        <fullName evidence="1">Uncharacterized protein</fullName>
    </submittedName>
</protein>
<proteinExistence type="predicted"/>
<name>A0ABX6HCT6_9PSED</name>
<organism evidence="1 2">
    <name type="scientific">Pseudomonas asturiensis</name>
    <dbReference type="NCBI Taxonomy" id="1190415"/>
    <lineage>
        <taxon>Bacteria</taxon>
        <taxon>Pseudomonadati</taxon>
        <taxon>Pseudomonadota</taxon>
        <taxon>Gammaproteobacteria</taxon>
        <taxon>Pseudomonadales</taxon>
        <taxon>Pseudomonadaceae</taxon>
        <taxon>Pseudomonas</taxon>
    </lineage>
</organism>
<keyword evidence="2" id="KW-1185">Reference proteome</keyword>
<sequence>MIYRNVVAAVVRALAAETINSAGGCNFEPRVQDTKLKGEIVGKEESLLVDCMVHSRLHKHLTADQWRALVAKYSTHTEKKHDAIISISKRVTSPAPERFRHAAVVTWAIPKLPGKDGKRSTNVLPEGWYVLANWCDEGRPEPTLYRWRTAIRKSLERMVDEALVAAQEVLEMEGLLDGQAA</sequence>